<feature type="compositionally biased region" description="Pro residues" evidence="1">
    <location>
        <begin position="112"/>
        <end position="133"/>
    </location>
</feature>
<organism evidence="2 3">
    <name type="scientific">Botryobasidium botryosum (strain FD-172 SS1)</name>
    <dbReference type="NCBI Taxonomy" id="930990"/>
    <lineage>
        <taxon>Eukaryota</taxon>
        <taxon>Fungi</taxon>
        <taxon>Dikarya</taxon>
        <taxon>Basidiomycota</taxon>
        <taxon>Agaricomycotina</taxon>
        <taxon>Agaricomycetes</taxon>
        <taxon>Cantharellales</taxon>
        <taxon>Botryobasidiaceae</taxon>
        <taxon>Botryobasidium</taxon>
    </lineage>
</organism>
<reference evidence="3" key="1">
    <citation type="journal article" date="2014" name="Proc. Natl. Acad. Sci. U.S.A.">
        <title>Extensive sampling of basidiomycete genomes demonstrates inadequacy of the white-rot/brown-rot paradigm for wood decay fungi.</title>
        <authorList>
            <person name="Riley R."/>
            <person name="Salamov A.A."/>
            <person name="Brown D.W."/>
            <person name="Nagy L.G."/>
            <person name="Floudas D."/>
            <person name="Held B.W."/>
            <person name="Levasseur A."/>
            <person name="Lombard V."/>
            <person name="Morin E."/>
            <person name="Otillar R."/>
            <person name="Lindquist E.A."/>
            <person name="Sun H."/>
            <person name="LaButti K.M."/>
            <person name="Schmutz J."/>
            <person name="Jabbour D."/>
            <person name="Luo H."/>
            <person name="Baker S.E."/>
            <person name="Pisabarro A.G."/>
            <person name="Walton J.D."/>
            <person name="Blanchette R.A."/>
            <person name="Henrissat B."/>
            <person name="Martin F."/>
            <person name="Cullen D."/>
            <person name="Hibbett D.S."/>
            <person name="Grigoriev I.V."/>
        </authorList>
    </citation>
    <scope>NUCLEOTIDE SEQUENCE [LARGE SCALE GENOMIC DNA]</scope>
    <source>
        <strain evidence="3">FD-172 SS1</strain>
    </source>
</reference>
<evidence type="ECO:0000256" key="1">
    <source>
        <dbReference type="SAM" id="MobiDB-lite"/>
    </source>
</evidence>
<name>A0A067MNG7_BOTB1</name>
<protein>
    <submittedName>
        <fullName evidence="2">Uncharacterized protein</fullName>
    </submittedName>
</protein>
<gene>
    <name evidence="2" type="ORF">BOTBODRAFT_175705</name>
</gene>
<feature type="region of interest" description="Disordered" evidence="1">
    <location>
        <begin position="21"/>
        <end position="133"/>
    </location>
</feature>
<sequence>MAGFGELFGVWSCVGSNSANASNSLPRRRLNATPLGRPLYPTAPPARIRDDTTAGGDEGQWNHCPSPHPTHAMTTPPPPSCLHKQDDYTNMRSRRDVRYGPPTLGGGFILSPPLPLSPFPSPFLPTPAPPFPT</sequence>
<proteinExistence type="predicted"/>
<dbReference type="InParanoid" id="A0A067MNG7"/>
<dbReference type="AlphaFoldDB" id="A0A067MNG7"/>
<evidence type="ECO:0000313" key="2">
    <source>
        <dbReference type="EMBL" id="KDQ13402.1"/>
    </source>
</evidence>
<evidence type="ECO:0000313" key="3">
    <source>
        <dbReference type="Proteomes" id="UP000027195"/>
    </source>
</evidence>
<dbReference type="EMBL" id="KL198044">
    <property type="protein sequence ID" value="KDQ13402.1"/>
    <property type="molecule type" value="Genomic_DNA"/>
</dbReference>
<dbReference type="Proteomes" id="UP000027195">
    <property type="component" value="Unassembled WGS sequence"/>
</dbReference>
<feature type="compositionally biased region" description="Basic and acidic residues" evidence="1">
    <location>
        <begin position="83"/>
        <end position="98"/>
    </location>
</feature>
<keyword evidence="3" id="KW-1185">Reference proteome</keyword>
<dbReference type="HOGENOM" id="CLU_1906407_0_0_1"/>
<accession>A0A067MNG7</accession>